<protein>
    <recommendedName>
        <fullName evidence="20">Serine/threonine-protein phosphatase</fullName>
        <ecNumber evidence="20">3.1.3.16</ecNumber>
    </recommendedName>
</protein>
<dbReference type="Pfam" id="PF00149">
    <property type="entry name" value="Metallophos"/>
    <property type="match status" value="1"/>
</dbReference>
<evidence type="ECO:0000256" key="3">
    <source>
        <dbReference type="ARBA" id="ARBA00006720"/>
    </source>
</evidence>
<dbReference type="SMART" id="SM00156">
    <property type="entry name" value="PP2Ac"/>
    <property type="match status" value="1"/>
</dbReference>
<evidence type="ECO:0000256" key="1">
    <source>
        <dbReference type="ARBA" id="ARBA00001936"/>
    </source>
</evidence>
<dbReference type="InterPro" id="IPR019734">
    <property type="entry name" value="TPR_rpt"/>
</dbReference>
<evidence type="ECO:0000256" key="5">
    <source>
        <dbReference type="ARBA" id="ARBA00022448"/>
    </source>
</evidence>
<dbReference type="Gene3D" id="1.10.287.810">
    <property type="entry name" value="Mitochondrial import inner membrane translocase subunit tim13 like domains"/>
    <property type="match status" value="1"/>
</dbReference>
<dbReference type="InterPro" id="IPR004217">
    <property type="entry name" value="Tim10-like"/>
</dbReference>
<feature type="repeat" description="TPR" evidence="19">
    <location>
        <begin position="148"/>
        <end position="181"/>
    </location>
</feature>
<comment type="similarity">
    <text evidence="4">Belongs to the PPP phosphatase family. PP-5 (PP-T) subfamily.</text>
</comment>
<dbReference type="PROSITE" id="PS00125">
    <property type="entry name" value="SER_THR_PHOSPHATASE"/>
    <property type="match status" value="1"/>
</dbReference>
<evidence type="ECO:0000256" key="11">
    <source>
        <dbReference type="ARBA" id="ARBA00022833"/>
    </source>
</evidence>
<keyword evidence="5" id="KW-0813">Transport</keyword>
<evidence type="ECO:0000256" key="20">
    <source>
        <dbReference type="RuleBase" id="RU004273"/>
    </source>
</evidence>
<evidence type="ECO:0000256" key="8">
    <source>
        <dbReference type="ARBA" id="ARBA00022792"/>
    </source>
</evidence>
<keyword evidence="6" id="KW-0479">Metal-binding</keyword>
<keyword evidence="17" id="KW-0464">Manganese</keyword>
<evidence type="ECO:0000313" key="23">
    <source>
        <dbReference type="Proteomes" id="UP000245699"/>
    </source>
</evidence>
<evidence type="ECO:0000256" key="12">
    <source>
        <dbReference type="ARBA" id="ARBA00022927"/>
    </source>
</evidence>
<evidence type="ECO:0000256" key="15">
    <source>
        <dbReference type="ARBA" id="ARBA00023157"/>
    </source>
</evidence>
<dbReference type="GO" id="GO:0042719">
    <property type="term" value="C:mitochondrial intermembrane space chaperone complex"/>
    <property type="evidence" value="ECO:0007669"/>
    <property type="project" value="UniProtKB-ARBA"/>
</dbReference>
<dbReference type="SMART" id="SM00028">
    <property type="entry name" value="TPR"/>
    <property type="match status" value="3"/>
</dbReference>
<evidence type="ECO:0000256" key="10">
    <source>
        <dbReference type="ARBA" id="ARBA00022803"/>
    </source>
</evidence>
<keyword evidence="11" id="KW-0862">Zinc</keyword>
<dbReference type="CDD" id="cd07417">
    <property type="entry name" value="MPP_PP5_C"/>
    <property type="match status" value="1"/>
</dbReference>
<dbReference type="Pfam" id="PF02953">
    <property type="entry name" value="zf-Tim10_DDP"/>
    <property type="match status" value="1"/>
</dbReference>
<keyword evidence="10 19" id="KW-0802">TPR repeat</keyword>
<evidence type="ECO:0000256" key="6">
    <source>
        <dbReference type="ARBA" id="ARBA00022723"/>
    </source>
</evidence>
<dbReference type="EMBL" id="MBFT01000046">
    <property type="protein sequence ID" value="PVU99253.1"/>
    <property type="molecule type" value="Genomic_DNA"/>
</dbReference>
<dbReference type="Gene3D" id="1.25.40.10">
    <property type="entry name" value="Tetratricopeptide repeat domain"/>
    <property type="match status" value="1"/>
</dbReference>
<evidence type="ECO:0000256" key="16">
    <source>
        <dbReference type="ARBA" id="ARBA00023186"/>
    </source>
</evidence>
<dbReference type="Proteomes" id="UP000245699">
    <property type="component" value="Unassembled WGS sequence"/>
</dbReference>
<comment type="catalytic activity">
    <reaction evidence="20">
        <text>O-phospho-L-threonyl-[protein] + H2O = L-threonyl-[protein] + phosphate</text>
        <dbReference type="Rhea" id="RHEA:47004"/>
        <dbReference type="Rhea" id="RHEA-COMP:11060"/>
        <dbReference type="Rhea" id="RHEA-COMP:11605"/>
        <dbReference type="ChEBI" id="CHEBI:15377"/>
        <dbReference type="ChEBI" id="CHEBI:30013"/>
        <dbReference type="ChEBI" id="CHEBI:43474"/>
        <dbReference type="ChEBI" id="CHEBI:61977"/>
        <dbReference type="EC" id="3.1.3.16"/>
    </reaction>
</comment>
<feature type="repeat" description="TPR" evidence="19">
    <location>
        <begin position="80"/>
        <end position="113"/>
    </location>
</feature>
<feature type="domain" description="Serine/threonine specific protein phosphatases" evidence="21">
    <location>
        <begin position="384"/>
        <end position="389"/>
    </location>
</feature>
<keyword evidence="12" id="KW-0653">Protein transport</keyword>
<dbReference type="InterPro" id="IPR041753">
    <property type="entry name" value="PP5_C"/>
</dbReference>
<dbReference type="Pfam" id="PF00515">
    <property type="entry name" value="TPR_1"/>
    <property type="match status" value="1"/>
</dbReference>
<dbReference type="GO" id="GO:0005743">
    <property type="term" value="C:mitochondrial inner membrane"/>
    <property type="evidence" value="ECO:0007669"/>
    <property type="project" value="UniProtKB-SubCell"/>
</dbReference>
<dbReference type="InterPro" id="IPR029052">
    <property type="entry name" value="Metallo-depent_PP-like"/>
</dbReference>
<dbReference type="Pfam" id="PF13432">
    <property type="entry name" value="TPR_16"/>
    <property type="match status" value="1"/>
</dbReference>
<dbReference type="Gene3D" id="3.60.21.10">
    <property type="match status" value="1"/>
</dbReference>
<dbReference type="FunFam" id="1.10.287.810:FF:000001">
    <property type="entry name" value="mitochondrial import inner membrane translocase subunit TIM13"/>
    <property type="match status" value="1"/>
</dbReference>
<dbReference type="SUPFAM" id="SSF48452">
    <property type="entry name" value="TPR-like"/>
    <property type="match status" value="1"/>
</dbReference>
<dbReference type="PANTHER" id="PTHR45668">
    <property type="entry name" value="SERINE/THREONINE-PROTEIN PHOSPHATASE 5-RELATED"/>
    <property type="match status" value="1"/>
</dbReference>
<dbReference type="PROSITE" id="PS50005">
    <property type="entry name" value="TPR"/>
    <property type="match status" value="3"/>
</dbReference>
<comment type="caution">
    <text evidence="22">The sequence shown here is derived from an EMBL/GenBank/DDBJ whole genome shotgun (WGS) entry which is preliminary data.</text>
</comment>
<dbReference type="GO" id="GO:0004722">
    <property type="term" value="F:protein serine/threonine phosphatase activity"/>
    <property type="evidence" value="ECO:0007669"/>
    <property type="project" value="UniProtKB-EC"/>
</dbReference>
<feature type="active site" description="Proton donor/acceptor" evidence="18">
    <location>
        <position position="388"/>
    </location>
</feature>
<dbReference type="InterPro" id="IPR013235">
    <property type="entry name" value="PPP_dom"/>
</dbReference>
<dbReference type="STRING" id="61424.A0A2T9Z3T6"/>
<evidence type="ECO:0000256" key="18">
    <source>
        <dbReference type="PIRSR" id="PIRSR033096-1"/>
    </source>
</evidence>
<keyword evidence="8" id="KW-0472">Membrane</keyword>
<feature type="repeat" description="TPR" evidence="19">
    <location>
        <begin position="114"/>
        <end position="147"/>
    </location>
</feature>
<accession>A0A2T9Z3T6</accession>
<keyword evidence="16" id="KW-0143">Chaperone</keyword>
<dbReference type="GO" id="GO:0045039">
    <property type="term" value="P:protein insertion into mitochondrial inner membrane"/>
    <property type="evidence" value="ECO:0007669"/>
    <property type="project" value="UniProtKB-ARBA"/>
</dbReference>
<dbReference type="AlphaFoldDB" id="A0A2T9Z3T6"/>
<evidence type="ECO:0000256" key="9">
    <source>
        <dbReference type="ARBA" id="ARBA00022801"/>
    </source>
</evidence>
<reference evidence="22 23" key="1">
    <citation type="journal article" date="2018" name="MBio">
        <title>Comparative Genomics Reveals the Core Gene Toolbox for the Fungus-Insect Symbiosis.</title>
        <authorList>
            <person name="Wang Y."/>
            <person name="Stata M."/>
            <person name="Wang W."/>
            <person name="Stajich J.E."/>
            <person name="White M.M."/>
            <person name="Moncalvo J.M."/>
        </authorList>
    </citation>
    <scope>NUCLEOTIDE SEQUENCE [LARGE SCALE GENOMIC DNA]</scope>
    <source>
        <strain evidence="22 23">AUS-77-4</strain>
    </source>
</reference>
<dbReference type="InterPro" id="IPR004843">
    <property type="entry name" value="Calcineurin-like_PHP"/>
</dbReference>
<dbReference type="InterPro" id="IPR011990">
    <property type="entry name" value="TPR-like_helical_dom_sf"/>
</dbReference>
<dbReference type="GO" id="GO:0046872">
    <property type="term" value="F:metal ion binding"/>
    <property type="evidence" value="ECO:0007669"/>
    <property type="project" value="UniProtKB-KW"/>
</dbReference>
<keyword evidence="8" id="KW-0999">Mitochondrion inner membrane</keyword>
<dbReference type="InterPro" id="IPR035427">
    <property type="entry name" value="Tim10-like_dom_sf"/>
</dbReference>
<keyword evidence="14" id="KW-0496">Mitochondrion</keyword>
<dbReference type="SUPFAM" id="SSF144122">
    <property type="entry name" value="Tim10-like"/>
    <property type="match status" value="1"/>
</dbReference>
<organism evidence="22 23">
    <name type="scientific">Furculomyces boomerangus</name>
    <dbReference type="NCBI Taxonomy" id="61424"/>
    <lineage>
        <taxon>Eukaryota</taxon>
        <taxon>Fungi</taxon>
        <taxon>Fungi incertae sedis</taxon>
        <taxon>Zoopagomycota</taxon>
        <taxon>Kickxellomycotina</taxon>
        <taxon>Harpellomycetes</taxon>
        <taxon>Harpellales</taxon>
        <taxon>Harpellaceae</taxon>
        <taxon>Furculomyces</taxon>
    </lineage>
</organism>
<sequence>MSNPNAEQLKNQVRKELAMANAQELINSINEHCFKMCIQKPGSKIDSSEESCLDRCMDKYMAAWDLVSRSYDINLLIQQADEIKTAANALFAQKKYDDAIEQYTNAIELNPNAPAYYSNRAQCYILTERYGAAITDADKAVELDPAFFKGYYRRAVAYMAMGKIEEARRDYKKVSALRPSDKAARANMLRVDKLYKKIMFEKAIETDVDIRLISEKLNVDDYKLDDSYNGPIMKIAEVSESDPNSLLNTNKKNITDNEEKIVVKPILETVDLKFVEELSDWFRNQQKLPVRYVYAILISIQRMLRTLGSLVDIDIPKDTILNICGDVHGQYYDVLNLFKLAGKPSEKNMFLFNGDFVDRGSFSVETVFLLFVYKLLYPNTFFLNRGNHETISMNKLYGFEGEILSKYGNSHGARIFNLFQETFNCLPIAHLVKNKIFVVHGGLYSQDLGMNDKKTGKFGVTLDMIRNIDRFRQPGDSGILVESLWSDPQKEKGRSPNKRGVAIQFGPDVTKQFLELNDLKMVVRSHEKKDAGYEIEHDGQCVTVFSAPNYCDQVGNLGAYMRVNSDLDIVYKTFEAVEHPPVKSMAYANISPFM</sequence>
<comment type="subcellular location">
    <subcellularLocation>
        <location evidence="2">Mitochondrion inner membrane</location>
        <topology evidence="2">Peripheral membrane protein</topology>
        <orientation evidence="2">Intermembrane side</orientation>
    </subcellularLocation>
</comment>
<dbReference type="PANTHER" id="PTHR45668:SF5">
    <property type="entry name" value="SERINE_THREONINE-PROTEIN PHOSPHATASE 5"/>
    <property type="match status" value="1"/>
</dbReference>
<dbReference type="GO" id="GO:0015031">
    <property type="term" value="P:protein transport"/>
    <property type="evidence" value="ECO:0007669"/>
    <property type="project" value="UniProtKB-KW"/>
</dbReference>
<keyword evidence="23" id="KW-1185">Reference proteome</keyword>
<evidence type="ECO:0000256" key="7">
    <source>
        <dbReference type="ARBA" id="ARBA00022737"/>
    </source>
</evidence>
<dbReference type="EC" id="3.1.3.16" evidence="20"/>
<evidence type="ECO:0000259" key="21">
    <source>
        <dbReference type="PROSITE" id="PS00125"/>
    </source>
</evidence>
<evidence type="ECO:0000256" key="2">
    <source>
        <dbReference type="ARBA" id="ARBA00004137"/>
    </source>
</evidence>
<dbReference type="PIRSF" id="PIRSF033096">
    <property type="entry name" value="PPPtase_5"/>
    <property type="match status" value="1"/>
</dbReference>
<comment type="cofactor">
    <cofactor evidence="1">
        <name>Mn(2+)</name>
        <dbReference type="ChEBI" id="CHEBI:29035"/>
    </cofactor>
</comment>
<evidence type="ECO:0000256" key="4">
    <source>
        <dbReference type="ARBA" id="ARBA00008786"/>
    </source>
</evidence>
<keyword evidence="9 20" id="KW-0378">Hydrolase</keyword>
<keyword evidence="7" id="KW-0677">Repeat</keyword>
<evidence type="ECO:0000256" key="17">
    <source>
        <dbReference type="ARBA" id="ARBA00023211"/>
    </source>
</evidence>
<name>A0A2T9Z3T6_9FUNG</name>
<keyword evidence="13" id="KW-0811">Translocation</keyword>
<proteinExistence type="inferred from homology"/>
<gene>
    <name evidence="22" type="ORF">BB559_000862</name>
</gene>
<keyword evidence="15" id="KW-1015">Disulfide bond</keyword>
<comment type="similarity">
    <text evidence="3">Belongs to the small Tim family.</text>
</comment>
<dbReference type="SUPFAM" id="SSF56300">
    <property type="entry name" value="Metallo-dependent phosphatases"/>
    <property type="match status" value="1"/>
</dbReference>
<dbReference type="Pfam" id="PF08321">
    <property type="entry name" value="PPP5"/>
    <property type="match status" value="1"/>
</dbReference>
<dbReference type="InterPro" id="IPR051134">
    <property type="entry name" value="PPP_phosphatase"/>
</dbReference>
<evidence type="ECO:0000256" key="13">
    <source>
        <dbReference type="ARBA" id="ARBA00023010"/>
    </source>
</evidence>
<evidence type="ECO:0000256" key="14">
    <source>
        <dbReference type="ARBA" id="ARBA00023128"/>
    </source>
</evidence>
<dbReference type="OrthoDB" id="445564at2759"/>
<evidence type="ECO:0000313" key="22">
    <source>
        <dbReference type="EMBL" id="PVU99253.1"/>
    </source>
</evidence>
<dbReference type="PRINTS" id="PR00114">
    <property type="entry name" value="STPHPHTASE"/>
</dbReference>
<evidence type="ECO:0000256" key="19">
    <source>
        <dbReference type="PROSITE-ProRule" id="PRU00339"/>
    </source>
</evidence>
<dbReference type="InterPro" id="IPR006186">
    <property type="entry name" value="Ser/Thr-sp_prot-phosphatase"/>
</dbReference>